<feature type="region of interest" description="Disordered" evidence="1">
    <location>
        <begin position="48"/>
        <end position="102"/>
    </location>
</feature>
<sequence>MASSPVPGRFFHATGVRTRRHSLTDRRQYCEDDYAHEVAAYQLLQPHGRNLTGRYPDMPRPLRRQPNHNGNHEQNGISPSTHDLSSSDSSNASTSSDGPPIKLPLVMRHVQRTGSTQLDPSVLPVVSEQTGHLFITTTGLTWRDLYQQVQCCALAKLFERLPQLQWSAAGINDIKGTVYLLTGGIRVPVRDDREEWPLVKPWLKLTDTVVLFEFETPALATVRQDRPAASATGPGWIQRQLSGVRTFFGIESRGEECVMELSTLADRSKDEEASTESKRDSAVVPAFEETS</sequence>
<reference evidence="2 3" key="1">
    <citation type="journal article" date="2018" name="IMA Fungus">
        <title>IMA Genome-F 10: Nine draft genome sequences of Claviceps purpurea s.lat., including C. arundinis, C. humidiphila, and C. cf. spartinae, pseudomolecules for the pitch canker pathogen Fusarium circinatum, draft genome of Davidsoniella eucalypti, Grosmannia galeiformis, Quambalaria eucalypti, and Teratosphaeria destructans.</title>
        <authorList>
            <person name="Wingfield B.D."/>
            <person name="Liu M."/>
            <person name="Nguyen H.D."/>
            <person name="Lane F.A."/>
            <person name="Morgan S.W."/>
            <person name="De Vos L."/>
            <person name="Wilken P.M."/>
            <person name="Duong T.A."/>
            <person name="Aylward J."/>
            <person name="Coetzee M.P."/>
            <person name="Dadej K."/>
            <person name="De Beer Z.W."/>
            <person name="Findlay W."/>
            <person name="Havenga M."/>
            <person name="Kolarik M."/>
            <person name="Menzies J.G."/>
            <person name="Naidoo K."/>
            <person name="Pochopski O."/>
            <person name="Shoukouhi P."/>
            <person name="Santana Q.C."/>
            <person name="Seifert K.A."/>
            <person name="Soal N."/>
            <person name="Steenkamp E.T."/>
            <person name="Tatham C.T."/>
            <person name="van der Nest M.A."/>
            <person name="Wingfield M.J."/>
        </authorList>
    </citation>
    <scope>NUCLEOTIDE SEQUENCE [LARGE SCALE GENOMIC DNA]</scope>
    <source>
        <strain evidence="2">CMW44962</strain>
    </source>
</reference>
<feature type="compositionally biased region" description="Basic and acidic residues" evidence="1">
    <location>
        <begin position="266"/>
        <end position="281"/>
    </location>
</feature>
<dbReference type="EMBL" id="RIBY02001112">
    <property type="protein sequence ID" value="KAH9832720.1"/>
    <property type="molecule type" value="Genomic_DNA"/>
</dbReference>
<evidence type="ECO:0000313" key="2">
    <source>
        <dbReference type="EMBL" id="KAH9832720.1"/>
    </source>
</evidence>
<dbReference type="AlphaFoldDB" id="A0A9W7SV13"/>
<comment type="caution">
    <text evidence="2">The sequence shown here is derived from an EMBL/GenBank/DDBJ whole genome shotgun (WGS) entry which is preliminary data.</text>
</comment>
<gene>
    <name evidence="2" type="ORF">Tdes44962_MAKER00200</name>
</gene>
<dbReference type="OrthoDB" id="10361678at2759"/>
<evidence type="ECO:0000256" key="1">
    <source>
        <dbReference type="SAM" id="MobiDB-lite"/>
    </source>
</evidence>
<feature type="region of interest" description="Disordered" evidence="1">
    <location>
        <begin position="265"/>
        <end position="291"/>
    </location>
</feature>
<protein>
    <submittedName>
        <fullName evidence="2">Uncharacterized protein</fullName>
    </submittedName>
</protein>
<evidence type="ECO:0000313" key="3">
    <source>
        <dbReference type="Proteomes" id="UP001138500"/>
    </source>
</evidence>
<name>A0A9W7SV13_9PEZI</name>
<reference evidence="2 3" key="2">
    <citation type="journal article" date="2021" name="Curr. Genet.">
        <title>Genetic response to nitrogen starvation in the aggressive Eucalyptus foliar pathogen Teratosphaeria destructans.</title>
        <authorList>
            <person name="Havenga M."/>
            <person name="Wingfield B.D."/>
            <person name="Wingfield M.J."/>
            <person name="Dreyer L.L."/>
            <person name="Roets F."/>
            <person name="Aylward J."/>
        </authorList>
    </citation>
    <scope>NUCLEOTIDE SEQUENCE [LARGE SCALE GENOMIC DNA]</scope>
    <source>
        <strain evidence="2">CMW44962</strain>
    </source>
</reference>
<dbReference type="Proteomes" id="UP001138500">
    <property type="component" value="Unassembled WGS sequence"/>
</dbReference>
<keyword evidence="3" id="KW-1185">Reference proteome</keyword>
<accession>A0A9W7SV13</accession>
<organism evidence="2 3">
    <name type="scientific">Teratosphaeria destructans</name>
    <dbReference type="NCBI Taxonomy" id="418781"/>
    <lineage>
        <taxon>Eukaryota</taxon>
        <taxon>Fungi</taxon>
        <taxon>Dikarya</taxon>
        <taxon>Ascomycota</taxon>
        <taxon>Pezizomycotina</taxon>
        <taxon>Dothideomycetes</taxon>
        <taxon>Dothideomycetidae</taxon>
        <taxon>Mycosphaerellales</taxon>
        <taxon>Teratosphaeriaceae</taxon>
        <taxon>Teratosphaeria</taxon>
    </lineage>
</organism>
<feature type="compositionally biased region" description="Low complexity" evidence="1">
    <location>
        <begin position="78"/>
        <end position="97"/>
    </location>
</feature>
<proteinExistence type="predicted"/>
<feature type="compositionally biased region" description="Polar residues" evidence="1">
    <location>
        <begin position="67"/>
        <end position="77"/>
    </location>
</feature>